<dbReference type="AlphaFoldDB" id="A0A1V4HVD1"/>
<evidence type="ECO:0000313" key="1">
    <source>
        <dbReference type="EMBL" id="OPH81795.1"/>
    </source>
</evidence>
<sequence>MPDTALSVLVDALNRPVHFPKLDQTGSLFIAEPPTPFVPPRFETEEGDRAVLEKEIILIEASAATGKSTLARQLSAQLEIPILDLAKVPVSAGSLHALLADLEAADKSEPIAAFHEGRIPVIVDALDEGRLLSNETGIEQFLGSSVELLQRDRRVTSRPKLVLLGRFESIELARQQFERTAPGVKHVTANVEFYDKEGARQLIHAYAKAAARPGSHYLEHPDLAEDFITTFFDAIEAALGLSAGELWHDGRGKVFAGYAPLLAAVGSILAVIDDFTTVARNLKANRGREAWGVVEAVLYEILCREQDKLRDRMRDQCESSLPNAVYDVEEQLALLAQHIESKPLEGAGRVRLSASDMGKYRAMVQIYLPHHPFLRRHEFGDAVLGANAVSRAVYHGGTISRERLISLSRQWRQSAPTGPRSR</sequence>
<accession>A0A1V4HVD1</accession>
<dbReference type="InterPro" id="IPR027417">
    <property type="entry name" value="P-loop_NTPase"/>
</dbReference>
<comment type="caution">
    <text evidence="1">The sequence shown here is derived from an EMBL/GenBank/DDBJ whole genome shotgun (WGS) entry which is preliminary data.</text>
</comment>
<dbReference type="CDD" id="cd02019">
    <property type="entry name" value="NK"/>
    <property type="match status" value="1"/>
</dbReference>
<evidence type="ECO:0000313" key="2">
    <source>
        <dbReference type="Proteomes" id="UP000189940"/>
    </source>
</evidence>
<protein>
    <submittedName>
        <fullName evidence="1">Uncharacterized protein</fullName>
    </submittedName>
</protein>
<reference evidence="1 2" key="1">
    <citation type="submission" date="2017-02" db="EMBL/GenBank/DDBJ databases">
        <title>Genome sequence of the nitrite-oxidizing bacterium Nitrobacter vulgaris strain Ab1.</title>
        <authorList>
            <person name="Mellbye B.L."/>
            <person name="Davis E.W."/>
            <person name="Spieck E."/>
            <person name="Chang J.H."/>
            <person name="Bottomley P.J."/>
            <person name="Sayavedra-Soto L.A."/>
        </authorList>
    </citation>
    <scope>NUCLEOTIDE SEQUENCE [LARGE SCALE GENOMIC DNA]</scope>
    <source>
        <strain evidence="1 2">Ab1</strain>
    </source>
</reference>
<dbReference type="EMBL" id="MWPQ01000054">
    <property type="protein sequence ID" value="OPH81795.1"/>
    <property type="molecule type" value="Genomic_DNA"/>
</dbReference>
<name>A0A1V4HVD1_NITVU</name>
<proteinExistence type="predicted"/>
<dbReference type="OrthoDB" id="1109149at2"/>
<organism evidence="1 2">
    <name type="scientific">Nitrobacter vulgaris</name>
    <dbReference type="NCBI Taxonomy" id="29421"/>
    <lineage>
        <taxon>Bacteria</taxon>
        <taxon>Pseudomonadati</taxon>
        <taxon>Pseudomonadota</taxon>
        <taxon>Alphaproteobacteria</taxon>
        <taxon>Hyphomicrobiales</taxon>
        <taxon>Nitrobacteraceae</taxon>
        <taxon>Nitrobacter</taxon>
    </lineage>
</organism>
<dbReference type="RefSeq" id="WP_079447858.1">
    <property type="nucleotide sequence ID" value="NZ_MWPQ01000054.1"/>
</dbReference>
<keyword evidence="2" id="KW-1185">Reference proteome</keyword>
<dbReference type="Proteomes" id="UP000189940">
    <property type="component" value="Unassembled WGS sequence"/>
</dbReference>
<gene>
    <name evidence="1" type="ORF">B2M20_15020</name>
</gene>
<dbReference type="SUPFAM" id="SSF52540">
    <property type="entry name" value="P-loop containing nucleoside triphosphate hydrolases"/>
    <property type="match status" value="1"/>
</dbReference>